<dbReference type="InterPro" id="IPR036388">
    <property type="entry name" value="WH-like_DNA-bd_sf"/>
</dbReference>
<evidence type="ECO:0000313" key="6">
    <source>
        <dbReference type="Proteomes" id="UP000278222"/>
    </source>
</evidence>
<dbReference type="Proteomes" id="UP000278222">
    <property type="component" value="Unassembled WGS sequence"/>
</dbReference>
<dbReference type="SMART" id="SM00345">
    <property type="entry name" value="HTH_GNTR"/>
    <property type="match status" value="1"/>
</dbReference>
<keyword evidence="6" id="KW-1185">Reference proteome</keyword>
<dbReference type="SUPFAM" id="SSF46785">
    <property type="entry name" value="Winged helix' DNA-binding domain"/>
    <property type="match status" value="1"/>
</dbReference>
<comment type="caution">
    <text evidence="5">The sequence shown here is derived from an EMBL/GenBank/DDBJ whole genome shotgun (WGS) entry which is preliminary data.</text>
</comment>
<organism evidence="5 6">
    <name type="scientific">Stella humosa</name>
    <dbReference type="NCBI Taxonomy" id="94"/>
    <lineage>
        <taxon>Bacteria</taxon>
        <taxon>Pseudomonadati</taxon>
        <taxon>Pseudomonadota</taxon>
        <taxon>Alphaproteobacteria</taxon>
        <taxon>Rhodospirillales</taxon>
        <taxon>Stellaceae</taxon>
        <taxon>Stella</taxon>
    </lineage>
</organism>
<dbReference type="InterPro" id="IPR011711">
    <property type="entry name" value="GntR_C"/>
</dbReference>
<keyword evidence="2 5" id="KW-0238">DNA-binding</keyword>
<dbReference type="InterPro" id="IPR000524">
    <property type="entry name" value="Tscrpt_reg_HTH_GntR"/>
</dbReference>
<evidence type="ECO:0000313" key="5">
    <source>
        <dbReference type="EMBL" id="ROP90725.1"/>
    </source>
</evidence>
<feature type="domain" description="HTH gntR-type" evidence="4">
    <location>
        <begin position="31"/>
        <end position="98"/>
    </location>
</feature>
<dbReference type="Gene3D" id="1.10.10.10">
    <property type="entry name" value="Winged helix-like DNA-binding domain superfamily/Winged helix DNA-binding domain"/>
    <property type="match status" value="1"/>
</dbReference>
<name>A0A3N1LND2_9PROT</name>
<dbReference type="Pfam" id="PF00392">
    <property type="entry name" value="GntR"/>
    <property type="match status" value="1"/>
</dbReference>
<dbReference type="PANTHER" id="PTHR43537">
    <property type="entry name" value="TRANSCRIPTIONAL REGULATOR, GNTR FAMILY"/>
    <property type="match status" value="1"/>
</dbReference>
<dbReference type="GO" id="GO:0003700">
    <property type="term" value="F:DNA-binding transcription factor activity"/>
    <property type="evidence" value="ECO:0007669"/>
    <property type="project" value="InterPro"/>
</dbReference>
<dbReference type="EMBL" id="RJKX01000014">
    <property type="protein sequence ID" value="ROP90725.1"/>
    <property type="molecule type" value="Genomic_DNA"/>
</dbReference>
<dbReference type="PROSITE" id="PS50949">
    <property type="entry name" value="HTH_GNTR"/>
    <property type="match status" value="1"/>
</dbReference>
<evidence type="ECO:0000259" key="4">
    <source>
        <dbReference type="PROSITE" id="PS50949"/>
    </source>
</evidence>
<evidence type="ECO:0000256" key="2">
    <source>
        <dbReference type="ARBA" id="ARBA00023125"/>
    </source>
</evidence>
<evidence type="ECO:0000256" key="3">
    <source>
        <dbReference type="ARBA" id="ARBA00023163"/>
    </source>
</evidence>
<dbReference type="InterPro" id="IPR036390">
    <property type="entry name" value="WH_DNA-bd_sf"/>
</dbReference>
<dbReference type="InterPro" id="IPR008920">
    <property type="entry name" value="TF_FadR/GntR_C"/>
</dbReference>
<dbReference type="PANTHER" id="PTHR43537:SF5">
    <property type="entry name" value="UXU OPERON TRANSCRIPTIONAL REGULATOR"/>
    <property type="match status" value="1"/>
</dbReference>
<proteinExistence type="predicted"/>
<dbReference type="Gene3D" id="1.20.120.530">
    <property type="entry name" value="GntR ligand-binding domain-like"/>
    <property type="match status" value="1"/>
</dbReference>
<gene>
    <name evidence="5" type="ORF">EDC65_2582</name>
</gene>
<protein>
    <submittedName>
        <fullName evidence="5">DNA-binding GntR family transcriptional regulator</fullName>
    </submittedName>
</protein>
<reference evidence="5 6" key="1">
    <citation type="submission" date="2018-11" db="EMBL/GenBank/DDBJ databases">
        <title>Genomic Encyclopedia of Type Strains, Phase IV (KMG-IV): sequencing the most valuable type-strain genomes for metagenomic binning, comparative biology and taxonomic classification.</title>
        <authorList>
            <person name="Goeker M."/>
        </authorList>
    </citation>
    <scope>NUCLEOTIDE SEQUENCE [LARGE SCALE GENOMIC DNA]</scope>
    <source>
        <strain evidence="5 6">DSM 5900</strain>
    </source>
</reference>
<accession>A0A3N1LND2</accession>
<dbReference type="GO" id="GO:0003677">
    <property type="term" value="F:DNA binding"/>
    <property type="evidence" value="ECO:0007669"/>
    <property type="project" value="UniProtKB-KW"/>
</dbReference>
<keyword evidence="3" id="KW-0804">Transcription</keyword>
<dbReference type="Pfam" id="PF07729">
    <property type="entry name" value="FCD"/>
    <property type="match status" value="1"/>
</dbReference>
<dbReference type="CDD" id="cd07377">
    <property type="entry name" value="WHTH_GntR"/>
    <property type="match status" value="1"/>
</dbReference>
<dbReference type="SUPFAM" id="SSF48008">
    <property type="entry name" value="GntR ligand-binding domain-like"/>
    <property type="match status" value="1"/>
</dbReference>
<evidence type="ECO:0000256" key="1">
    <source>
        <dbReference type="ARBA" id="ARBA00023015"/>
    </source>
</evidence>
<keyword evidence="1" id="KW-0805">Transcription regulation</keyword>
<dbReference type="AlphaFoldDB" id="A0A3N1LND2"/>
<dbReference type="SMART" id="SM00895">
    <property type="entry name" value="FCD"/>
    <property type="match status" value="1"/>
</dbReference>
<dbReference type="PRINTS" id="PR00035">
    <property type="entry name" value="HTHGNTR"/>
</dbReference>
<sequence>MAPVSTARRIIAPIETPAATTADSGEDGLGKSLGDRAYDQLLDRMLEGVFAAGTLLQERALAEMLGISRTPVREALAKLESEGFVTRHAGRLLVVREVPLQELMEILHVRAILETEAAGIAAGRVGADELRALRRLFEAQLQGPLPDGGDFWAADDRLHGVIVDAAGNAVLAVTVRTLRRRTRMFNLKRLPERLVPGCHEHLAIVDALERGDGEAARTAMATHLDNTRRSILAKLEPLSGVRPGA</sequence>